<accession>A0A7J6ST16</accession>
<feature type="compositionally biased region" description="Basic and acidic residues" evidence="1">
    <location>
        <begin position="53"/>
        <end position="96"/>
    </location>
</feature>
<gene>
    <name evidence="2" type="ORF">FOZ63_021151</name>
</gene>
<reference evidence="2 3" key="1">
    <citation type="submission" date="2020-04" db="EMBL/GenBank/DDBJ databases">
        <title>Perkinsus olseni comparative genomics.</title>
        <authorList>
            <person name="Bogema D.R."/>
        </authorList>
    </citation>
    <scope>NUCLEOTIDE SEQUENCE [LARGE SCALE GENOMIC DNA]</scope>
    <source>
        <strain evidence="2 3">ATCC PRA-207</strain>
    </source>
</reference>
<dbReference type="Proteomes" id="UP000553632">
    <property type="component" value="Unassembled WGS sequence"/>
</dbReference>
<dbReference type="AlphaFoldDB" id="A0A7J6ST16"/>
<proteinExistence type="predicted"/>
<sequence>YVHSSGFRVPSLPFPTSGIDHPRHGRDGLSLRIITEEVGNNGGRNGHSSPSVQDERRYEPADRHRDTDGYGYYDREADHHYNDRRGEPKKGRDSGRSRGRSRYRRRPSGSSFSSDRTSSDRSGHGGNLTGGTRYRPAK</sequence>
<protein>
    <submittedName>
        <fullName evidence="2">Uncharacterized protein</fullName>
    </submittedName>
</protein>
<feature type="compositionally biased region" description="Basic residues" evidence="1">
    <location>
        <begin position="97"/>
        <end position="107"/>
    </location>
</feature>
<evidence type="ECO:0000313" key="3">
    <source>
        <dbReference type="Proteomes" id="UP000553632"/>
    </source>
</evidence>
<dbReference type="EMBL" id="JABANO010015986">
    <property type="protein sequence ID" value="KAF4735943.1"/>
    <property type="molecule type" value="Genomic_DNA"/>
</dbReference>
<feature type="compositionally biased region" description="Basic and acidic residues" evidence="1">
    <location>
        <begin position="20"/>
        <end position="29"/>
    </location>
</feature>
<feature type="region of interest" description="Disordered" evidence="1">
    <location>
        <begin position="1"/>
        <end position="138"/>
    </location>
</feature>
<evidence type="ECO:0000256" key="1">
    <source>
        <dbReference type="SAM" id="MobiDB-lite"/>
    </source>
</evidence>
<organism evidence="2 3">
    <name type="scientific">Perkinsus olseni</name>
    <name type="common">Perkinsus atlanticus</name>
    <dbReference type="NCBI Taxonomy" id="32597"/>
    <lineage>
        <taxon>Eukaryota</taxon>
        <taxon>Sar</taxon>
        <taxon>Alveolata</taxon>
        <taxon>Perkinsozoa</taxon>
        <taxon>Perkinsea</taxon>
        <taxon>Perkinsida</taxon>
        <taxon>Perkinsidae</taxon>
        <taxon>Perkinsus</taxon>
    </lineage>
</organism>
<name>A0A7J6ST16_PEROL</name>
<evidence type="ECO:0000313" key="2">
    <source>
        <dbReference type="EMBL" id="KAF4735943.1"/>
    </source>
</evidence>
<feature type="non-terminal residue" evidence="2">
    <location>
        <position position="1"/>
    </location>
</feature>
<keyword evidence="3" id="KW-1185">Reference proteome</keyword>
<comment type="caution">
    <text evidence="2">The sequence shown here is derived from an EMBL/GenBank/DDBJ whole genome shotgun (WGS) entry which is preliminary data.</text>
</comment>
<feature type="non-terminal residue" evidence="2">
    <location>
        <position position="138"/>
    </location>
</feature>